<dbReference type="PANTHER" id="PTHR43212:SF3">
    <property type="entry name" value="QUERCETIN 2,3-DIOXYGENASE"/>
    <property type="match status" value="1"/>
</dbReference>
<feature type="domain" description="Quercetin 2,3-dioxygenase C-terminal cupin" evidence="4">
    <location>
        <begin position="146"/>
        <end position="231"/>
    </location>
</feature>
<dbReference type="PIRSF" id="PIRSF006232">
    <property type="entry name" value="Pirin"/>
    <property type="match status" value="1"/>
</dbReference>
<dbReference type="Pfam" id="PF02678">
    <property type="entry name" value="Pirin"/>
    <property type="match status" value="1"/>
</dbReference>
<comment type="caution">
    <text evidence="5">The sequence shown here is derived from an EMBL/GenBank/DDBJ whole genome shotgun (WGS) entry which is preliminary data.</text>
</comment>
<dbReference type="PANTHER" id="PTHR43212">
    <property type="entry name" value="QUERCETIN 2,3-DIOXYGENASE"/>
    <property type="match status" value="1"/>
</dbReference>
<dbReference type="SUPFAM" id="SSF51182">
    <property type="entry name" value="RmlC-like cupins"/>
    <property type="match status" value="1"/>
</dbReference>
<dbReference type="InterPro" id="IPR003829">
    <property type="entry name" value="Pirin_N_dom"/>
</dbReference>
<feature type="domain" description="Pirin N-terminal" evidence="3">
    <location>
        <begin position="8"/>
        <end position="119"/>
    </location>
</feature>
<evidence type="ECO:0000313" key="6">
    <source>
        <dbReference type="Proteomes" id="UP001174908"/>
    </source>
</evidence>
<dbReference type="InterPro" id="IPR012093">
    <property type="entry name" value="Pirin"/>
</dbReference>
<dbReference type="Pfam" id="PF17954">
    <property type="entry name" value="Pirin_C_2"/>
    <property type="match status" value="1"/>
</dbReference>
<organism evidence="5 6">
    <name type="scientific">Variovorax dokdonensis</name>
    <dbReference type="NCBI Taxonomy" id="344883"/>
    <lineage>
        <taxon>Bacteria</taxon>
        <taxon>Pseudomonadati</taxon>
        <taxon>Pseudomonadota</taxon>
        <taxon>Betaproteobacteria</taxon>
        <taxon>Burkholderiales</taxon>
        <taxon>Comamonadaceae</taxon>
        <taxon>Variovorax</taxon>
    </lineage>
</organism>
<dbReference type="InterPro" id="IPR014710">
    <property type="entry name" value="RmlC-like_jellyroll"/>
</dbReference>
<sequence length="233" mass="25616">MLQIRRSQERGYADHGWLRSFHSFSFAGYYDPAHMGFGNLRVINEDRVAAGAGFGTHGHRDMEIISYVLSGELAHKDSMGNVESIPPGEVQRMSAGRGVTHSEFNHKSDQTTHFLQIWIEPNVKGIEPGYEQKAFAEAEKRGRLRLVASPDSADGSVRIHADARLYAGLFDGDEHASLPLDPARKTYVHLVRGELEVNGQKLTGGDAAKLEGVDALSLAHGKQAEVLVFDLQP</sequence>
<dbReference type="Proteomes" id="UP001174908">
    <property type="component" value="Unassembled WGS sequence"/>
</dbReference>
<proteinExistence type="inferred from homology"/>
<evidence type="ECO:0000256" key="1">
    <source>
        <dbReference type="ARBA" id="ARBA00008416"/>
    </source>
</evidence>
<evidence type="ECO:0000313" key="5">
    <source>
        <dbReference type="EMBL" id="MDM0045842.1"/>
    </source>
</evidence>
<dbReference type="CDD" id="cd20311">
    <property type="entry name" value="cupin_Yhhw_C"/>
    <property type="match status" value="1"/>
</dbReference>
<comment type="similarity">
    <text evidence="1 2">Belongs to the pirin family.</text>
</comment>
<protein>
    <submittedName>
        <fullName evidence="5">Pirin family protein</fullName>
    </submittedName>
</protein>
<dbReference type="RefSeq" id="WP_286660949.1">
    <property type="nucleotide sequence ID" value="NZ_JASZYV010000003.1"/>
</dbReference>
<dbReference type="InterPro" id="IPR011051">
    <property type="entry name" value="RmlC_Cupin_sf"/>
</dbReference>
<dbReference type="CDD" id="cd02910">
    <property type="entry name" value="cupin_Yhhw_N"/>
    <property type="match status" value="1"/>
</dbReference>
<name>A0ABT7ND14_9BURK</name>
<dbReference type="EMBL" id="JASZYV010000003">
    <property type="protein sequence ID" value="MDM0045842.1"/>
    <property type="molecule type" value="Genomic_DNA"/>
</dbReference>
<accession>A0ABT7ND14</accession>
<dbReference type="InterPro" id="IPR041602">
    <property type="entry name" value="Quercetinase_C"/>
</dbReference>
<evidence type="ECO:0000259" key="4">
    <source>
        <dbReference type="Pfam" id="PF17954"/>
    </source>
</evidence>
<reference evidence="5" key="1">
    <citation type="submission" date="2023-06" db="EMBL/GenBank/DDBJ databases">
        <authorList>
            <person name="Jiang Y."/>
            <person name="Liu Q."/>
        </authorList>
    </citation>
    <scope>NUCLEOTIDE SEQUENCE</scope>
    <source>
        <strain evidence="5">CGMCC 1.12089</strain>
    </source>
</reference>
<dbReference type="Gene3D" id="2.60.120.10">
    <property type="entry name" value="Jelly Rolls"/>
    <property type="match status" value="2"/>
</dbReference>
<keyword evidence="6" id="KW-1185">Reference proteome</keyword>
<evidence type="ECO:0000256" key="2">
    <source>
        <dbReference type="RuleBase" id="RU003457"/>
    </source>
</evidence>
<gene>
    <name evidence="5" type="ORF">QTH91_15245</name>
</gene>
<evidence type="ECO:0000259" key="3">
    <source>
        <dbReference type="Pfam" id="PF02678"/>
    </source>
</evidence>